<dbReference type="Proteomes" id="UP001314229">
    <property type="component" value="Unassembled WGS sequence"/>
</dbReference>
<organism evidence="2 3">
    <name type="scientific">Scomber scombrus</name>
    <name type="common">Atlantic mackerel</name>
    <name type="synonym">Scomber vernalis</name>
    <dbReference type="NCBI Taxonomy" id="13677"/>
    <lineage>
        <taxon>Eukaryota</taxon>
        <taxon>Metazoa</taxon>
        <taxon>Chordata</taxon>
        <taxon>Craniata</taxon>
        <taxon>Vertebrata</taxon>
        <taxon>Euteleostomi</taxon>
        <taxon>Actinopterygii</taxon>
        <taxon>Neopterygii</taxon>
        <taxon>Teleostei</taxon>
        <taxon>Neoteleostei</taxon>
        <taxon>Acanthomorphata</taxon>
        <taxon>Pelagiaria</taxon>
        <taxon>Scombriformes</taxon>
        <taxon>Scombridae</taxon>
        <taxon>Scomber</taxon>
    </lineage>
</organism>
<dbReference type="GO" id="GO:0050796">
    <property type="term" value="P:regulation of insulin secretion"/>
    <property type="evidence" value="ECO:0007669"/>
    <property type="project" value="InterPro"/>
</dbReference>
<dbReference type="GO" id="GO:0042304">
    <property type="term" value="P:regulation of fatty acid biosynthetic process"/>
    <property type="evidence" value="ECO:0007669"/>
    <property type="project" value="InterPro"/>
</dbReference>
<dbReference type="AlphaFoldDB" id="A0AAV1Q132"/>
<evidence type="ECO:0000313" key="3">
    <source>
        <dbReference type="Proteomes" id="UP001314229"/>
    </source>
</evidence>
<dbReference type="Gene3D" id="6.10.250.590">
    <property type="match status" value="1"/>
</dbReference>
<reference evidence="2 3" key="1">
    <citation type="submission" date="2024-01" db="EMBL/GenBank/DDBJ databases">
        <authorList>
            <person name="Alioto T."/>
            <person name="Alioto T."/>
            <person name="Gomez Garrido J."/>
        </authorList>
    </citation>
    <scope>NUCLEOTIDE SEQUENCE [LARGE SCALE GENOMIC DNA]</scope>
</reference>
<dbReference type="EMBL" id="CAWUFR010000403">
    <property type="protein sequence ID" value="CAK6977338.1"/>
    <property type="molecule type" value="Genomic_DNA"/>
</dbReference>
<dbReference type="GO" id="GO:0042594">
    <property type="term" value="P:response to starvation"/>
    <property type="evidence" value="ECO:0007669"/>
    <property type="project" value="TreeGrafter"/>
</dbReference>
<dbReference type="GO" id="GO:0005615">
    <property type="term" value="C:extracellular space"/>
    <property type="evidence" value="ECO:0007669"/>
    <property type="project" value="TreeGrafter"/>
</dbReference>
<evidence type="ECO:0000313" key="2">
    <source>
        <dbReference type="EMBL" id="CAK6977338.1"/>
    </source>
</evidence>
<dbReference type="PANTHER" id="PTHR15211:SF0">
    <property type="entry name" value="GASTRIC INHIBITORY POLYPEPTIDE"/>
    <property type="match status" value="1"/>
</dbReference>
<keyword evidence="3" id="KW-1185">Reference proteome</keyword>
<accession>A0AAV1Q132</accession>
<dbReference type="PANTHER" id="PTHR15211">
    <property type="entry name" value="GLUCOSE-DEPENDENT INSULINOTROPIC POLYPEPTIDE"/>
    <property type="match status" value="1"/>
</dbReference>
<proteinExistence type="predicted"/>
<gene>
    <name evidence="2" type="ORF">FSCOSCO3_A022704</name>
</gene>
<dbReference type="GO" id="GO:0031769">
    <property type="term" value="F:glucagon receptor binding"/>
    <property type="evidence" value="ECO:0007669"/>
    <property type="project" value="TreeGrafter"/>
</dbReference>
<evidence type="ECO:0000256" key="1">
    <source>
        <dbReference type="ARBA" id="ARBA00022702"/>
    </source>
</evidence>
<comment type="caution">
    <text evidence="2">The sequence shown here is derived from an EMBL/GenBank/DDBJ whole genome shotgun (WGS) entry which is preliminary data.</text>
</comment>
<sequence>MREFYFDQIETAEGDIDCDKKVKMKVLLFELMVICLLAALHAQAKIQPADMGLSEEEKHLGKRYAESTIASEMSKIMDSMVQKNFVDFLLSQKQKRSKPVYEEHQFNDLLKLSLQEKQRRNI</sequence>
<dbReference type="InterPro" id="IPR039078">
    <property type="entry name" value="GIP"/>
</dbReference>
<protein>
    <submittedName>
        <fullName evidence="2">Gastric inhibitory polypeptide</fullName>
    </submittedName>
</protein>
<dbReference type="GO" id="GO:0005179">
    <property type="term" value="F:hormone activity"/>
    <property type="evidence" value="ECO:0007669"/>
    <property type="project" value="UniProtKB-KW"/>
</dbReference>
<name>A0AAV1Q132_SCOSC</name>
<keyword evidence="1" id="KW-0372">Hormone</keyword>
<dbReference type="GO" id="GO:0009749">
    <property type="term" value="P:response to glucose"/>
    <property type="evidence" value="ECO:0007669"/>
    <property type="project" value="InterPro"/>
</dbReference>